<gene>
    <name evidence="2" type="ordered locus">RER_04130</name>
</gene>
<dbReference type="AlphaFoldDB" id="C0ZN69"/>
<evidence type="ECO:0000313" key="3">
    <source>
        <dbReference type="Proteomes" id="UP000002204"/>
    </source>
</evidence>
<reference evidence="3" key="1">
    <citation type="submission" date="2005-03" db="EMBL/GenBank/DDBJ databases">
        <title>Comparison of the complete genome sequences of Rhodococcus erythropolis PR4 and Rhodococcus opacus B4.</title>
        <authorList>
            <person name="Takarada H."/>
            <person name="Sekine M."/>
            <person name="Hosoyama A."/>
            <person name="Yamada R."/>
            <person name="Fujisawa T."/>
            <person name="Omata S."/>
            <person name="Shimizu A."/>
            <person name="Tsukatani N."/>
            <person name="Tanikawa S."/>
            <person name="Fujita N."/>
            <person name="Harayama S."/>
        </authorList>
    </citation>
    <scope>NUCLEOTIDE SEQUENCE [LARGE SCALE GENOMIC DNA]</scope>
    <source>
        <strain evidence="3">PR4 / NBRC 100887</strain>
    </source>
</reference>
<dbReference type="Proteomes" id="UP000002204">
    <property type="component" value="Chromosome"/>
</dbReference>
<dbReference type="HOGENOM" id="CLU_047940_0_0_11"/>
<dbReference type="eggNOG" id="ENOG502ZB54">
    <property type="taxonomic scope" value="Bacteria"/>
</dbReference>
<keyword evidence="1" id="KW-0812">Transmembrane</keyword>
<accession>C0ZN69</accession>
<feature type="transmembrane region" description="Helical" evidence="1">
    <location>
        <begin position="187"/>
        <end position="206"/>
    </location>
</feature>
<dbReference type="EMBL" id="AP008957">
    <property type="protein sequence ID" value="BAH31121.1"/>
    <property type="molecule type" value="Genomic_DNA"/>
</dbReference>
<protein>
    <submittedName>
        <fullName evidence="2">Hypothetical membrane protein</fullName>
    </submittedName>
</protein>
<sequence length="318" mass="33794">MMRSIRWIVCSLLIVLAGLGFAGSVLALFVHTQVNDTDSYVESVAPLAADPAVQSAVVDRLTEELTQRLDGFPQVVTRQAERLVREAAQSLVSSDQFATLWTAANRRAHAQLAAMVTGRAADGIVRADESGTVTVSLEPVMTELRTNLRDRGFTVIDRLPALDPQFEILQSDELVRAQDFSNTLDRAAAWLPWASVACAIAAVVVAPGRMRALSLVGLATAVAMIALLVALAVVRRVYLQNSDIPSSEAAVAVYDALAVSLVSSIRVLLACGVAVAVVGYVAGGSRSATLMRARISQLIPRGSEANSSTHREVPGPPR</sequence>
<dbReference type="KEGG" id="rer:RER_04130"/>
<proteinExistence type="predicted"/>
<reference evidence="2 3" key="2">
    <citation type="journal article" date="2006" name="Environ. Microbiol.">
        <title>Sequence analysis of three plasmids harboured in Rhodococcus erythropolis strain PR4.</title>
        <authorList>
            <person name="Sekine M."/>
            <person name="Tanikawa S."/>
            <person name="Omata S."/>
            <person name="Saito M."/>
            <person name="Fujisawa T."/>
            <person name="Tsukatani N."/>
            <person name="Tajima T."/>
            <person name="Sekigawa T."/>
            <person name="Kosugi H."/>
            <person name="Matsuo Y."/>
            <person name="Nishiko R."/>
            <person name="Imamura K."/>
            <person name="Ito M."/>
            <person name="Narita H."/>
            <person name="Tago S."/>
            <person name="Fujita N."/>
            <person name="Harayama S."/>
        </authorList>
    </citation>
    <scope>NUCLEOTIDE SEQUENCE [LARGE SCALE GENOMIC DNA]</scope>
    <source>
        <strain evidence="3">PR4 / NBRC 100887</strain>
    </source>
</reference>
<organism evidence="2 3">
    <name type="scientific">Rhodococcus erythropolis (strain PR4 / NBRC 100887)</name>
    <dbReference type="NCBI Taxonomy" id="234621"/>
    <lineage>
        <taxon>Bacteria</taxon>
        <taxon>Bacillati</taxon>
        <taxon>Actinomycetota</taxon>
        <taxon>Actinomycetes</taxon>
        <taxon>Mycobacteriales</taxon>
        <taxon>Nocardiaceae</taxon>
        <taxon>Rhodococcus</taxon>
        <taxon>Rhodococcus erythropolis group</taxon>
    </lineage>
</organism>
<name>C0ZN69_RHOE4</name>
<keyword evidence="1" id="KW-1133">Transmembrane helix</keyword>
<keyword evidence="1" id="KW-0472">Membrane</keyword>
<evidence type="ECO:0000313" key="2">
    <source>
        <dbReference type="EMBL" id="BAH31121.1"/>
    </source>
</evidence>
<evidence type="ECO:0000256" key="1">
    <source>
        <dbReference type="SAM" id="Phobius"/>
    </source>
</evidence>
<feature type="transmembrane region" description="Helical" evidence="1">
    <location>
        <begin position="258"/>
        <end position="282"/>
    </location>
</feature>
<feature type="transmembrane region" description="Helical" evidence="1">
    <location>
        <begin position="213"/>
        <end position="238"/>
    </location>
</feature>